<comment type="caution">
    <text evidence="3">The sequence shown here is derived from an EMBL/GenBank/DDBJ whole genome shotgun (WGS) entry which is preliminary data.</text>
</comment>
<feature type="transmembrane region" description="Helical" evidence="1">
    <location>
        <begin position="6"/>
        <end position="25"/>
    </location>
</feature>
<dbReference type="GO" id="GO:0043164">
    <property type="term" value="P:Gram-negative-bacterium-type cell wall biogenesis"/>
    <property type="evidence" value="ECO:0007669"/>
    <property type="project" value="TreeGrafter"/>
</dbReference>
<feature type="transmembrane region" description="Helical" evidence="1">
    <location>
        <begin position="59"/>
        <end position="84"/>
    </location>
</feature>
<feature type="domain" description="DUF218" evidence="2">
    <location>
        <begin position="92"/>
        <end position="240"/>
    </location>
</feature>
<dbReference type="PANTHER" id="PTHR30336:SF4">
    <property type="entry name" value="ENVELOPE BIOGENESIS FACTOR ELYC"/>
    <property type="match status" value="1"/>
</dbReference>
<evidence type="ECO:0000313" key="4">
    <source>
        <dbReference type="Proteomes" id="UP000823886"/>
    </source>
</evidence>
<dbReference type="CDD" id="cd06259">
    <property type="entry name" value="YdcF-like"/>
    <property type="match status" value="1"/>
</dbReference>
<dbReference type="GO" id="GO:0000270">
    <property type="term" value="P:peptidoglycan metabolic process"/>
    <property type="evidence" value="ECO:0007669"/>
    <property type="project" value="TreeGrafter"/>
</dbReference>
<keyword evidence="1" id="KW-0472">Membrane</keyword>
<evidence type="ECO:0000259" key="2">
    <source>
        <dbReference type="Pfam" id="PF02698"/>
    </source>
</evidence>
<feature type="transmembrane region" description="Helical" evidence="1">
    <location>
        <begin position="32"/>
        <end position="53"/>
    </location>
</feature>
<dbReference type="Pfam" id="PF02698">
    <property type="entry name" value="DUF218"/>
    <property type="match status" value="1"/>
</dbReference>
<dbReference type="InterPro" id="IPR014729">
    <property type="entry name" value="Rossmann-like_a/b/a_fold"/>
</dbReference>
<name>A0A9D2PNA6_9FIRM</name>
<protein>
    <submittedName>
        <fullName evidence="3">YdcF family protein</fullName>
    </submittedName>
</protein>
<dbReference type="EMBL" id="DWVZ01000146">
    <property type="protein sequence ID" value="HJC64094.1"/>
    <property type="molecule type" value="Genomic_DNA"/>
</dbReference>
<proteinExistence type="predicted"/>
<organism evidence="3 4">
    <name type="scientific">Candidatus Blautia merdavium</name>
    <dbReference type="NCBI Taxonomy" id="2838494"/>
    <lineage>
        <taxon>Bacteria</taxon>
        <taxon>Bacillati</taxon>
        <taxon>Bacillota</taxon>
        <taxon>Clostridia</taxon>
        <taxon>Lachnospirales</taxon>
        <taxon>Lachnospiraceae</taxon>
        <taxon>Blautia</taxon>
    </lineage>
</organism>
<dbReference type="GO" id="GO:0005886">
    <property type="term" value="C:plasma membrane"/>
    <property type="evidence" value="ECO:0007669"/>
    <property type="project" value="TreeGrafter"/>
</dbReference>
<dbReference type="InterPro" id="IPR003848">
    <property type="entry name" value="DUF218"/>
</dbReference>
<dbReference type="AlphaFoldDB" id="A0A9D2PNA6"/>
<sequence>MEKIMFFLGVLSIGYFIGIALYAGLSSKFPFLWLAAGICFLAVGAGCRAGISLPAGLRAAVWAASGIFLAAFLVTEGLIVYAMCQRPEKGLDYLIVLGAQVKGRRPSQSLEYRIDKAYSYLKENPQTRAVLSGGQGYGEEISEAQCMYEELSQRGIAASRLLLESGSVNTMENIVFSRDLLEKEHPEGTGDLRVGIVTNGFHIFRGCAIARKNLDCTIQEVPARGNLFLQANYMVRECLGIWKDKWMGNL</sequence>
<gene>
    <name evidence="3" type="ORF">H9753_10835</name>
</gene>
<evidence type="ECO:0000256" key="1">
    <source>
        <dbReference type="SAM" id="Phobius"/>
    </source>
</evidence>
<dbReference type="InterPro" id="IPR051599">
    <property type="entry name" value="Cell_Envelope_Assoc"/>
</dbReference>
<dbReference type="Gene3D" id="3.40.50.620">
    <property type="entry name" value="HUPs"/>
    <property type="match status" value="1"/>
</dbReference>
<keyword evidence="1" id="KW-1133">Transmembrane helix</keyword>
<reference evidence="3" key="1">
    <citation type="journal article" date="2021" name="PeerJ">
        <title>Extensive microbial diversity within the chicken gut microbiome revealed by metagenomics and culture.</title>
        <authorList>
            <person name="Gilroy R."/>
            <person name="Ravi A."/>
            <person name="Getino M."/>
            <person name="Pursley I."/>
            <person name="Horton D.L."/>
            <person name="Alikhan N.F."/>
            <person name="Baker D."/>
            <person name="Gharbi K."/>
            <person name="Hall N."/>
            <person name="Watson M."/>
            <person name="Adriaenssens E.M."/>
            <person name="Foster-Nyarko E."/>
            <person name="Jarju S."/>
            <person name="Secka A."/>
            <person name="Antonio M."/>
            <person name="Oren A."/>
            <person name="Chaudhuri R.R."/>
            <person name="La Ragione R."/>
            <person name="Hildebrand F."/>
            <person name="Pallen M.J."/>
        </authorList>
    </citation>
    <scope>NUCLEOTIDE SEQUENCE</scope>
    <source>
        <strain evidence="3">ChiBcec2-3848</strain>
    </source>
</reference>
<keyword evidence="1" id="KW-0812">Transmembrane</keyword>
<accession>A0A9D2PNA6</accession>
<dbReference type="PANTHER" id="PTHR30336">
    <property type="entry name" value="INNER MEMBRANE PROTEIN, PROBABLE PERMEASE"/>
    <property type="match status" value="1"/>
</dbReference>
<evidence type="ECO:0000313" key="3">
    <source>
        <dbReference type="EMBL" id="HJC64094.1"/>
    </source>
</evidence>
<dbReference type="Proteomes" id="UP000823886">
    <property type="component" value="Unassembled WGS sequence"/>
</dbReference>
<reference evidence="3" key="2">
    <citation type="submission" date="2021-04" db="EMBL/GenBank/DDBJ databases">
        <authorList>
            <person name="Gilroy R."/>
        </authorList>
    </citation>
    <scope>NUCLEOTIDE SEQUENCE</scope>
    <source>
        <strain evidence="3">ChiBcec2-3848</strain>
    </source>
</reference>